<gene>
    <name evidence="1" type="ORF">QAD02_015324</name>
</gene>
<dbReference type="Proteomes" id="UP001239111">
    <property type="component" value="Chromosome 2"/>
</dbReference>
<dbReference type="EMBL" id="CM056742">
    <property type="protein sequence ID" value="KAJ8679537.1"/>
    <property type="molecule type" value="Genomic_DNA"/>
</dbReference>
<sequence>MVMVKAESSEIQVPQQQHTPQSARPPGNGSGLFAGIASSNKRPRTDDCAHTSYLYYQFKMAGFVEQDKRNRQCNVYRTIENKLTIEFLIYKRHRSNQALCKMKIL</sequence>
<name>A0ACC2P8C2_9HYME</name>
<reference evidence="1" key="1">
    <citation type="submission" date="2023-04" db="EMBL/GenBank/DDBJ databases">
        <title>A chromosome-level genome assembly of the parasitoid wasp Eretmocerus hayati.</title>
        <authorList>
            <person name="Zhong Y."/>
            <person name="Liu S."/>
            <person name="Liu Y."/>
        </authorList>
    </citation>
    <scope>NUCLEOTIDE SEQUENCE</scope>
    <source>
        <strain evidence="1">ZJU_SS_LIU_2023</strain>
    </source>
</reference>
<comment type="caution">
    <text evidence="1">The sequence shown here is derived from an EMBL/GenBank/DDBJ whole genome shotgun (WGS) entry which is preliminary data.</text>
</comment>
<accession>A0ACC2P8C2</accession>
<organism evidence="1 2">
    <name type="scientific">Eretmocerus hayati</name>
    <dbReference type="NCBI Taxonomy" id="131215"/>
    <lineage>
        <taxon>Eukaryota</taxon>
        <taxon>Metazoa</taxon>
        <taxon>Ecdysozoa</taxon>
        <taxon>Arthropoda</taxon>
        <taxon>Hexapoda</taxon>
        <taxon>Insecta</taxon>
        <taxon>Pterygota</taxon>
        <taxon>Neoptera</taxon>
        <taxon>Endopterygota</taxon>
        <taxon>Hymenoptera</taxon>
        <taxon>Apocrita</taxon>
        <taxon>Proctotrupomorpha</taxon>
        <taxon>Chalcidoidea</taxon>
        <taxon>Aphelinidae</taxon>
        <taxon>Aphelininae</taxon>
        <taxon>Eretmocerus</taxon>
    </lineage>
</organism>
<evidence type="ECO:0000313" key="2">
    <source>
        <dbReference type="Proteomes" id="UP001239111"/>
    </source>
</evidence>
<keyword evidence="2" id="KW-1185">Reference proteome</keyword>
<proteinExistence type="predicted"/>
<protein>
    <submittedName>
        <fullName evidence="1">Uncharacterized protein</fullName>
    </submittedName>
</protein>
<evidence type="ECO:0000313" key="1">
    <source>
        <dbReference type="EMBL" id="KAJ8679537.1"/>
    </source>
</evidence>